<evidence type="ECO:0008006" key="3">
    <source>
        <dbReference type="Google" id="ProtNLM"/>
    </source>
</evidence>
<proteinExistence type="predicted"/>
<gene>
    <name evidence="1" type="ORF">HAX54_031877</name>
</gene>
<dbReference type="Proteomes" id="UP000823775">
    <property type="component" value="Unassembled WGS sequence"/>
</dbReference>
<reference evidence="1 2" key="1">
    <citation type="journal article" date="2021" name="BMC Genomics">
        <title>Datura genome reveals duplications of psychoactive alkaloid biosynthetic genes and high mutation rate following tissue culture.</title>
        <authorList>
            <person name="Rajewski A."/>
            <person name="Carter-House D."/>
            <person name="Stajich J."/>
            <person name="Litt A."/>
        </authorList>
    </citation>
    <scope>NUCLEOTIDE SEQUENCE [LARGE SCALE GENOMIC DNA]</scope>
    <source>
        <strain evidence="1">AR-01</strain>
    </source>
</reference>
<evidence type="ECO:0000313" key="2">
    <source>
        <dbReference type="Proteomes" id="UP000823775"/>
    </source>
</evidence>
<protein>
    <recommendedName>
        <fullName evidence="3">G-patch domain-containing protein</fullName>
    </recommendedName>
</protein>
<sequence length="98" mass="11433">MVALEMLKYGYQPKIGLEVKYDGIVEPIQLKHRNNTFGLGYEPILGKLHNMQSEKKVFVQEQVPIAVFEIMPEPDEYIIEGMENLLIEMTEDDYEKNK</sequence>
<evidence type="ECO:0000313" key="1">
    <source>
        <dbReference type="EMBL" id="MCE5166971.1"/>
    </source>
</evidence>
<accession>A0ABS8Y8Q4</accession>
<organism evidence="1 2">
    <name type="scientific">Datura stramonium</name>
    <name type="common">Jimsonweed</name>
    <name type="synonym">Common thornapple</name>
    <dbReference type="NCBI Taxonomy" id="4076"/>
    <lineage>
        <taxon>Eukaryota</taxon>
        <taxon>Viridiplantae</taxon>
        <taxon>Streptophyta</taxon>
        <taxon>Embryophyta</taxon>
        <taxon>Tracheophyta</taxon>
        <taxon>Spermatophyta</taxon>
        <taxon>Magnoliopsida</taxon>
        <taxon>eudicotyledons</taxon>
        <taxon>Gunneridae</taxon>
        <taxon>Pentapetalae</taxon>
        <taxon>asterids</taxon>
        <taxon>lamiids</taxon>
        <taxon>Solanales</taxon>
        <taxon>Solanaceae</taxon>
        <taxon>Solanoideae</taxon>
        <taxon>Datureae</taxon>
        <taxon>Datura</taxon>
    </lineage>
</organism>
<keyword evidence="2" id="KW-1185">Reference proteome</keyword>
<comment type="caution">
    <text evidence="1">The sequence shown here is derived from an EMBL/GenBank/DDBJ whole genome shotgun (WGS) entry which is preliminary data.</text>
</comment>
<dbReference type="EMBL" id="JACEIK010040396">
    <property type="protein sequence ID" value="MCE5166971.1"/>
    <property type="molecule type" value="Genomic_DNA"/>
</dbReference>
<name>A0ABS8Y8Q4_DATST</name>
<feature type="non-terminal residue" evidence="1">
    <location>
        <position position="98"/>
    </location>
</feature>